<proteinExistence type="predicted"/>
<dbReference type="AlphaFoldDB" id="A0A7C9MUW7"/>
<accession>A0A7C9MUW7</accession>
<dbReference type="RefSeq" id="WP_161125135.1">
    <property type="nucleotide sequence ID" value="NZ_VYSB01000008.1"/>
</dbReference>
<organism evidence="1 2">
    <name type="scientific">Malikia spinosa</name>
    <dbReference type="NCBI Taxonomy" id="86180"/>
    <lineage>
        <taxon>Bacteria</taxon>
        <taxon>Pseudomonadati</taxon>
        <taxon>Pseudomonadota</taxon>
        <taxon>Betaproteobacteria</taxon>
        <taxon>Burkholderiales</taxon>
        <taxon>Comamonadaceae</taxon>
        <taxon>Malikia</taxon>
    </lineage>
</organism>
<name>A0A7C9MUW7_9BURK</name>
<reference evidence="1 2" key="1">
    <citation type="submission" date="2019-09" db="EMBL/GenBank/DDBJ databases">
        <title>Identification of Malikia spinosa a prominent benzene-, toluene-, and ethylbenzene-degrading bacterium: enrichment, isolation and whole genome sequencing.</title>
        <authorList>
            <person name="Tancsics A."/>
            <person name="Revesz F."/>
            <person name="Kriszt B."/>
        </authorList>
    </citation>
    <scope>NUCLEOTIDE SEQUENCE [LARGE SCALE GENOMIC DNA]</scope>
    <source>
        <strain evidence="1 2">AB6</strain>
    </source>
</reference>
<comment type="caution">
    <text evidence="1">The sequence shown here is derived from an EMBL/GenBank/DDBJ whole genome shotgun (WGS) entry which is preliminary data.</text>
</comment>
<protein>
    <submittedName>
        <fullName evidence="1">Uncharacterized protein</fullName>
    </submittedName>
</protein>
<sequence length="59" mass="6804">MTELARFHPAAAKHQPIFVFERASLALIATWRDRCTYTLAADLPLDSEWRDPAAYRVSR</sequence>
<evidence type="ECO:0000313" key="1">
    <source>
        <dbReference type="EMBL" id="MYZ52257.1"/>
    </source>
</evidence>
<gene>
    <name evidence="1" type="ORF">F5985_08930</name>
</gene>
<dbReference type="EMBL" id="VYSB01000008">
    <property type="protein sequence ID" value="MYZ52257.1"/>
    <property type="molecule type" value="Genomic_DNA"/>
</dbReference>
<dbReference type="Proteomes" id="UP000481947">
    <property type="component" value="Unassembled WGS sequence"/>
</dbReference>
<evidence type="ECO:0000313" key="2">
    <source>
        <dbReference type="Proteomes" id="UP000481947"/>
    </source>
</evidence>